<feature type="binding site" evidence="13">
    <location>
        <begin position="203"/>
        <end position="205"/>
    </location>
    <ligand>
        <name>ATP</name>
        <dbReference type="ChEBI" id="CHEBI:30616"/>
    </ligand>
</feature>
<evidence type="ECO:0000256" key="7">
    <source>
        <dbReference type="ARBA" id="ARBA00022723"/>
    </source>
</evidence>
<keyword evidence="15" id="KW-0597">Phosphoprotein</keyword>
<dbReference type="GO" id="GO:0005737">
    <property type="term" value="C:cytoplasm"/>
    <property type="evidence" value="ECO:0007669"/>
    <property type="project" value="UniProtKB-SubCell"/>
</dbReference>
<evidence type="ECO:0000313" key="22">
    <source>
        <dbReference type="Proteomes" id="UP000650466"/>
    </source>
</evidence>
<evidence type="ECO:0000313" key="21">
    <source>
        <dbReference type="EMBL" id="MBD0380426.1"/>
    </source>
</evidence>
<feature type="binding site" evidence="14">
    <location>
        <position position="138"/>
    </location>
    <ligand>
        <name>Mg(2+)</name>
        <dbReference type="ChEBI" id="CHEBI:18420"/>
        <label>1</label>
    </ligand>
</feature>
<dbReference type="Gene3D" id="3.10.20.70">
    <property type="entry name" value="Glutamine synthetase, N-terminal domain"/>
    <property type="match status" value="1"/>
</dbReference>
<evidence type="ECO:0000256" key="6">
    <source>
        <dbReference type="ARBA" id="ARBA00022598"/>
    </source>
</evidence>
<accession>A0A926QIA9</accession>
<dbReference type="PANTHER" id="PTHR43785:SF12">
    <property type="entry name" value="TYPE-1 GLUTAMINE SYNTHETASE 2"/>
    <property type="match status" value="1"/>
</dbReference>
<dbReference type="PROSITE" id="PS00180">
    <property type="entry name" value="GLNA_1"/>
    <property type="match status" value="1"/>
</dbReference>
<dbReference type="NCBIfam" id="TIGR00653">
    <property type="entry name" value="GlnA"/>
    <property type="match status" value="1"/>
</dbReference>
<comment type="subcellular location">
    <subcellularLocation>
        <location evidence="1">Cytoplasm</location>
    </subcellularLocation>
</comment>
<evidence type="ECO:0000256" key="4">
    <source>
        <dbReference type="ARBA" id="ARBA00021364"/>
    </source>
</evidence>
<dbReference type="PROSITE" id="PS51986">
    <property type="entry name" value="GS_BETA_GRASP"/>
    <property type="match status" value="1"/>
</dbReference>
<keyword evidence="9 13" id="KW-0067">ATP-binding</keyword>
<dbReference type="AlphaFoldDB" id="A0A926QIA9"/>
<dbReference type="InterPro" id="IPR014746">
    <property type="entry name" value="Gln_synth/guanido_kin_cat_dom"/>
</dbReference>
<evidence type="ECO:0000256" key="1">
    <source>
        <dbReference type="ARBA" id="ARBA00004496"/>
    </source>
</evidence>
<reference evidence="21" key="1">
    <citation type="submission" date="2020-09" db="EMBL/GenBank/DDBJ databases">
        <title>Draft Genome Sequence of Paenibacillus sp. WST5.</title>
        <authorList>
            <person name="Bao Z."/>
        </authorList>
    </citation>
    <scope>NUCLEOTIDE SEQUENCE</scope>
    <source>
        <strain evidence="21">WST5</strain>
    </source>
</reference>
<feature type="binding site" evidence="14">
    <location>
        <position position="200"/>
    </location>
    <ligand>
        <name>Mg(2+)</name>
        <dbReference type="ChEBI" id="CHEBI:18420"/>
        <label>1</label>
    </ligand>
</feature>
<feature type="binding site" evidence="12">
    <location>
        <position position="339"/>
    </location>
    <ligand>
        <name>L-glutamate</name>
        <dbReference type="ChEBI" id="CHEBI:29985"/>
    </ligand>
</feature>
<evidence type="ECO:0000256" key="16">
    <source>
        <dbReference type="PROSITE-ProRule" id="PRU01330"/>
    </source>
</evidence>
<dbReference type="GO" id="GO:0046872">
    <property type="term" value="F:metal ion binding"/>
    <property type="evidence" value="ECO:0007669"/>
    <property type="project" value="UniProtKB-KW"/>
</dbReference>
<dbReference type="GO" id="GO:0006542">
    <property type="term" value="P:glutamine biosynthetic process"/>
    <property type="evidence" value="ECO:0007669"/>
    <property type="project" value="InterPro"/>
</dbReference>
<dbReference type="InterPro" id="IPR027302">
    <property type="entry name" value="Gln_synth_N_conserv_site"/>
</dbReference>
<feature type="binding site" evidence="12">
    <location>
        <position position="302"/>
    </location>
    <ligand>
        <name>L-glutamate</name>
        <dbReference type="ChEBI" id="CHEBI:29985"/>
    </ligand>
</feature>
<feature type="modified residue" description="O-AMP-tyrosine" evidence="15">
    <location>
        <position position="377"/>
    </location>
</feature>
<evidence type="ECO:0000256" key="17">
    <source>
        <dbReference type="RuleBase" id="RU000384"/>
    </source>
</evidence>
<feature type="binding site" evidence="14">
    <location>
        <position position="249"/>
    </location>
    <ligand>
        <name>Mg(2+)</name>
        <dbReference type="ChEBI" id="CHEBI:18420"/>
        <label>1</label>
    </ligand>
</feature>
<feature type="binding site" evidence="14">
    <location>
        <position position="136"/>
    </location>
    <ligand>
        <name>Mg(2+)</name>
        <dbReference type="ChEBI" id="CHEBI:18420"/>
        <label>1</label>
    </ligand>
</feature>
<comment type="caution">
    <text evidence="21">The sequence shown here is derived from an EMBL/GenBank/DDBJ whole genome shotgun (WGS) entry which is preliminary data.</text>
</comment>
<comment type="cofactor">
    <cofactor evidence="14">
        <name>Mg(2+)</name>
        <dbReference type="ChEBI" id="CHEBI:18420"/>
    </cofactor>
    <text evidence="14">Binds 2 Mg(2+) ions per subunit.</text>
</comment>
<evidence type="ECO:0000256" key="8">
    <source>
        <dbReference type="ARBA" id="ARBA00022741"/>
    </source>
</evidence>
<evidence type="ECO:0000256" key="18">
    <source>
        <dbReference type="RuleBase" id="RU004356"/>
    </source>
</evidence>
<feature type="binding site" evidence="12">
    <location>
        <position position="320"/>
    </location>
    <ligand>
        <name>L-glutamate</name>
        <dbReference type="ChEBI" id="CHEBI:29985"/>
    </ligand>
</feature>
<organism evidence="21 22">
    <name type="scientific">Paenibacillus sedimenti</name>
    <dbReference type="NCBI Taxonomy" id="2770274"/>
    <lineage>
        <taxon>Bacteria</taxon>
        <taxon>Bacillati</taxon>
        <taxon>Bacillota</taxon>
        <taxon>Bacilli</taxon>
        <taxon>Bacillales</taxon>
        <taxon>Paenibacillaceae</taxon>
        <taxon>Paenibacillus</taxon>
    </lineage>
</organism>
<keyword evidence="5" id="KW-0963">Cytoplasm</keyword>
<dbReference type="EMBL" id="JACVVD010000003">
    <property type="protein sequence ID" value="MBD0380426.1"/>
    <property type="molecule type" value="Genomic_DNA"/>
</dbReference>
<evidence type="ECO:0000256" key="11">
    <source>
        <dbReference type="ARBA" id="ARBA00049436"/>
    </source>
</evidence>
<dbReference type="FunFam" id="3.10.20.70:FF:000005">
    <property type="entry name" value="Glutamine synthetase"/>
    <property type="match status" value="1"/>
</dbReference>
<keyword evidence="7 14" id="KW-0479">Metal-binding</keyword>
<dbReference type="InterPro" id="IPR008147">
    <property type="entry name" value="Gln_synt_N"/>
</dbReference>
<name>A0A926QIA9_9BACL</name>
<evidence type="ECO:0000259" key="19">
    <source>
        <dbReference type="PROSITE" id="PS51986"/>
    </source>
</evidence>
<dbReference type="GO" id="GO:0004356">
    <property type="term" value="F:glutamine synthetase activity"/>
    <property type="evidence" value="ECO:0007669"/>
    <property type="project" value="UniProtKB-EC"/>
</dbReference>
<dbReference type="SMART" id="SM01230">
    <property type="entry name" value="Gln-synt_C"/>
    <property type="match status" value="1"/>
</dbReference>
<dbReference type="InterPro" id="IPR004809">
    <property type="entry name" value="Gln_synth_I"/>
</dbReference>
<dbReference type="SUPFAM" id="SSF55931">
    <property type="entry name" value="Glutamine synthetase/guanido kinase"/>
    <property type="match status" value="1"/>
</dbReference>
<proteinExistence type="inferred from homology"/>
<feature type="domain" description="GS catalytic" evidence="20">
    <location>
        <begin position="112"/>
        <end position="448"/>
    </location>
</feature>
<dbReference type="Pfam" id="PF00120">
    <property type="entry name" value="Gln-synt_C"/>
    <property type="match status" value="1"/>
</dbReference>
<dbReference type="InterPro" id="IPR008146">
    <property type="entry name" value="Gln_synth_cat_dom"/>
</dbReference>
<feature type="binding site" evidence="12">
    <location>
        <begin position="244"/>
        <end position="245"/>
    </location>
    <ligand>
        <name>L-glutamate</name>
        <dbReference type="ChEBI" id="CHEBI:29985"/>
    </ligand>
</feature>
<feature type="binding site" evidence="14">
    <location>
        <position position="193"/>
    </location>
    <ligand>
        <name>Mg(2+)</name>
        <dbReference type="ChEBI" id="CHEBI:18420"/>
        <label>1</label>
    </ligand>
</feature>
<dbReference type="InterPro" id="IPR027303">
    <property type="entry name" value="Gln_synth_gly_rich_site"/>
</dbReference>
<keyword evidence="6 18" id="KW-0436">Ligase</keyword>
<feature type="binding site" evidence="13">
    <location>
        <position position="320"/>
    </location>
    <ligand>
        <name>ATP</name>
        <dbReference type="ChEBI" id="CHEBI:30616"/>
    </ligand>
</feature>
<dbReference type="EC" id="6.3.1.2" evidence="3 18"/>
<dbReference type="FunFam" id="3.30.590.10:FF:000003">
    <property type="entry name" value="Glutamine synthetase 2"/>
    <property type="match status" value="1"/>
</dbReference>
<gene>
    <name evidence="21" type="primary">glnA</name>
    <name evidence="21" type="ORF">ICC18_09895</name>
</gene>
<evidence type="ECO:0000259" key="20">
    <source>
        <dbReference type="PROSITE" id="PS51987"/>
    </source>
</evidence>
<evidence type="ECO:0000256" key="9">
    <source>
        <dbReference type="ARBA" id="ARBA00022840"/>
    </source>
</evidence>
<dbReference type="SUPFAM" id="SSF54368">
    <property type="entry name" value="Glutamine synthetase, N-terminal domain"/>
    <property type="match status" value="1"/>
</dbReference>
<evidence type="ECO:0000256" key="5">
    <source>
        <dbReference type="ARBA" id="ARBA00022490"/>
    </source>
</evidence>
<evidence type="ECO:0000256" key="10">
    <source>
        <dbReference type="ARBA" id="ARBA00022842"/>
    </source>
</evidence>
<dbReference type="PROSITE" id="PS51987">
    <property type="entry name" value="GS_CATALYTIC"/>
    <property type="match status" value="1"/>
</dbReference>
<sequence length="448" mass="50781">MFVGYNNNYSKEDILRIAKEENVRFIRLQFTDLMGSVKNVEIPFSQLEKALDNKMMFDGSSIEGYVRIEESDMYLYPDLSTWVIFPWVTEGKVARLICDIYLPDGRPFPGDPRGILKNALKQAGEMGYTAMNVGPEPEFFLFKTDDKGNPTTELNDQGGYFDLAPMDLGENCRRDIVLTLEEMGFEIEASHHEVAPGQHEIDFKYADALKAADQIQTFKLVVKTVARQHGLHATFMPKPLFGVNGSGMHCHQSLFKGDVNAFYDENDKLGLSQAARHYMAGVLRHARSFAAITNPTVNSYKRLVPGYEAPCYVAWSASNRSPMIRIPASRGLSTRIEVRNPDPAANPYLALAVMLAAGLDGIKNKMQLPPPTDRNIYVMSEEEREEQGIPSLPLNLKQALDELIRNDVICDALGEHALAHFYELKEIEYDMYRTQVHQWERDQYLSLY</sequence>
<dbReference type="PROSITE" id="PS00181">
    <property type="entry name" value="GLNA_ATP"/>
    <property type="match status" value="1"/>
</dbReference>
<keyword evidence="10 14" id="KW-0460">Magnesium</keyword>
<feature type="binding site" evidence="13">
    <location>
        <position position="188"/>
    </location>
    <ligand>
        <name>ATP</name>
        <dbReference type="ChEBI" id="CHEBI:30616"/>
    </ligand>
</feature>
<dbReference type="GO" id="GO:0005524">
    <property type="term" value="F:ATP binding"/>
    <property type="evidence" value="ECO:0007669"/>
    <property type="project" value="UniProtKB-KW"/>
</dbReference>
<evidence type="ECO:0000256" key="15">
    <source>
        <dbReference type="PIRSR" id="PIRSR604809-50"/>
    </source>
</evidence>
<protein>
    <recommendedName>
        <fullName evidence="4 18">Glutamine synthetase</fullName>
        <ecNumber evidence="3 18">6.3.1.2</ecNumber>
    </recommendedName>
</protein>
<evidence type="ECO:0000256" key="14">
    <source>
        <dbReference type="PIRSR" id="PIRSR604809-3"/>
    </source>
</evidence>
<evidence type="ECO:0000256" key="2">
    <source>
        <dbReference type="ARBA" id="ARBA00009897"/>
    </source>
</evidence>
<evidence type="ECO:0000256" key="3">
    <source>
        <dbReference type="ARBA" id="ARBA00012937"/>
    </source>
</evidence>
<comment type="similarity">
    <text evidence="2 16 17">Belongs to the glutamine synthetase family.</text>
</comment>
<dbReference type="Gene3D" id="3.30.590.10">
    <property type="entry name" value="Glutamine synthetase/guanido kinase, catalytic domain"/>
    <property type="match status" value="1"/>
</dbReference>
<dbReference type="InterPro" id="IPR036651">
    <property type="entry name" value="Gln_synt_N_sf"/>
</dbReference>
<keyword evidence="22" id="KW-1185">Reference proteome</keyword>
<comment type="catalytic activity">
    <reaction evidence="11 18">
        <text>L-glutamate + NH4(+) + ATP = L-glutamine + ADP + phosphate + H(+)</text>
        <dbReference type="Rhea" id="RHEA:16169"/>
        <dbReference type="ChEBI" id="CHEBI:15378"/>
        <dbReference type="ChEBI" id="CHEBI:28938"/>
        <dbReference type="ChEBI" id="CHEBI:29985"/>
        <dbReference type="ChEBI" id="CHEBI:30616"/>
        <dbReference type="ChEBI" id="CHEBI:43474"/>
        <dbReference type="ChEBI" id="CHEBI:58359"/>
        <dbReference type="ChEBI" id="CHEBI:456216"/>
        <dbReference type="EC" id="6.3.1.2"/>
    </reaction>
</comment>
<feature type="binding site" evidence="13">
    <location>
        <begin position="251"/>
        <end position="253"/>
    </location>
    <ligand>
        <name>ATP</name>
        <dbReference type="ChEBI" id="CHEBI:30616"/>
    </ligand>
</feature>
<keyword evidence="8 13" id="KW-0547">Nucleotide-binding</keyword>
<feature type="binding site" evidence="12">
    <location>
        <position position="308"/>
    </location>
    <ligand>
        <name>L-glutamate</name>
        <dbReference type="ChEBI" id="CHEBI:29985"/>
    </ligand>
</feature>
<dbReference type="Proteomes" id="UP000650466">
    <property type="component" value="Unassembled WGS sequence"/>
</dbReference>
<evidence type="ECO:0000256" key="12">
    <source>
        <dbReference type="PIRSR" id="PIRSR604809-1"/>
    </source>
</evidence>
<dbReference type="Pfam" id="PF03951">
    <property type="entry name" value="Gln-synt_N"/>
    <property type="match status" value="1"/>
</dbReference>
<evidence type="ECO:0000256" key="13">
    <source>
        <dbReference type="PIRSR" id="PIRSR604809-2"/>
    </source>
</evidence>
<feature type="domain" description="GS beta-grasp" evidence="19">
    <location>
        <begin position="21"/>
        <end position="105"/>
    </location>
</feature>
<feature type="binding site" evidence="14">
    <location>
        <position position="337"/>
    </location>
    <ligand>
        <name>Mg(2+)</name>
        <dbReference type="ChEBI" id="CHEBI:18420"/>
        <label>1</label>
    </ligand>
</feature>
<dbReference type="PANTHER" id="PTHR43785">
    <property type="entry name" value="GAMMA-GLUTAMYLPUTRESCINE SYNTHETASE"/>
    <property type="match status" value="1"/>
</dbReference>